<dbReference type="EMBL" id="RWIU01000002">
    <property type="protein sequence ID" value="RSK44686.1"/>
    <property type="molecule type" value="Genomic_DNA"/>
</dbReference>
<evidence type="ECO:0000259" key="1">
    <source>
        <dbReference type="Pfam" id="PF12728"/>
    </source>
</evidence>
<feature type="domain" description="Helix-turn-helix" evidence="1">
    <location>
        <begin position="39"/>
        <end position="64"/>
    </location>
</feature>
<reference evidence="2 3" key="1">
    <citation type="submission" date="2018-12" db="EMBL/GenBank/DDBJ databases">
        <authorList>
            <person name="Feng G."/>
            <person name="Zhu H."/>
        </authorList>
    </citation>
    <scope>NUCLEOTIDE SEQUENCE [LARGE SCALE GENOMIC DNA]</scope>
    <source>
        <strain evidence="2 3">LMG 26000</strain>
    </source>
</reference>
<name>A0A428KE33_9BACT</name>
<evidence type="ECO:0000313" key="3">
    <source>
        <dbReference type="Proteomes" id="UP000270291"/>
    </source>
</evidence>
<dbReference type="RefSeq" id="WP_125436838.1">
    <property type="nucleotide sequence ID" value="NZ_RWIU01000002.1"/>
</dbReference>
<keyword evidence="2" id="KW-0238">DNA-binding</keyword>
<dbReference type="InterPro" id="IPR041657">
    <property type="entry name" value="HTH_17"/>
</dbReference>
<dbReference type="Proteomes" id="UP000270291">
    <property type="component" value="Unassembled WGS sequence"/>
</dbReference>
<accession>A0A428KE33</accession>
<organism evidence="2 3">
    <name type="scientific">Hymenobacter perfusus</name>
    <dbReference type="NCBI Taxonomy" id="1236770"/>
    <lineage>
        <taxon>Bacteria</taxon>
        <taxon>Pseudomonadati</taxon>
        <taxon>Bacteroidota</taxon>
        <taxon>Cytophagia</taxon>
        <taxon>Cytophagales</taxon>
        <taxon>Hymenobacteraceae</taxon>
        <taxon>Hymenobacter</taxon>
    </lineage>
</organism>
<sequence length="118" mass="12758">MTRDDLATAGFISEHFQAILSQLQVVQQALPAAGGLPRLLSIEQVMEHCGVSRATVQRWLHKGKPGRHGGTIRLQAYWFSAAQPSIPWPALAAFGQGLDFDLARLDGGDQEPGARRAA</sequence>
<proteinExistence type="predicted"/>
<evidence type="ECO:0000313" key="2">
    <source>
        <dbReference type="EMBL" id="RSK44686.1"/>
    </source>
</evidence>
<protein>
    <submittedName>
        <fullName evidence="2">DNA-binding protein</fullName>
    </submittedName>
</protein>
<dbReference type="OrthoDB" id="894174at2"/>
<dbReference type="GO" id="GO:0003677">
    <property type="term" value="F:DNA binding"/>
    <property type="evidence" value="ECO:0007669"/>
    <property type="project" value="UniProtKB-KW"/>
</dbReference>
<dbReference type="Pfam" id="PF12728">
    <property type="entry name" value="HTH_17"/>
    <property type="match status" value="1"/>
</dbReference>
<gene>
    <name evidence="2" type="ORF">EI293_09250</name>
</gene>
<comment type="caution">
    <text evidence="2">The sequence shown here is derived from an EMBL/GenBank/DDBJ whole genome shotgun (WGS) entry which is preliminary data.</text>
</comment>
<dbReference type="AlphaFoldDB" id="A0A428KE33"/>
<keyword evidence="3" id="KW-1185">Reference proteome</keyword>